<evidence type="ECO:0000313" key="2">
    <source>
        <dbReference type="Proteomes" id="UP000194236"/>
    </source>
</evidence>
<protein>
    <submittedName>
        <fullName evidence="1">Uncharacterized protein</fullName>
    </submittedName>
</protein>
<dbReference type="AlphaFoldDB" id="A0A1Y3BMS4"/>
<dbReference type="EMBL" id="MUJZ01009264">
    <property type="protein sequence ID" value="OTF82269.1"/>
    <property type="molecule type" value="Genomic_DNA"/>
</dbReference>
<comment type="caution">
    <text evidence="1">The sequence shown here is derived from an EMBL/GenBank/DDBJ whole genome shotgun (WGS) entry which is preliminary data.</text>
</comment>
<name>A0A1Y3BMS4_EURMA</name>
<reference evidence="1 2" key="1">
    <citation type="submission" date="2017-03" db="EMBL/GenBank/DDBJ databases">
        <title>Genome Survey of Euroglyphus maynei.</title>
        <authorList>
            <person name="Arlian L.G."/>
            <person name="Morgan M.S."/>
            <person name="Rider S.D."/>
        </authorList>
    </citation>
    <scope>NUCLEOTIDE SEQUENCE [LARGE SCALE GENOMIC DNA]</scope>
    <source>
        <strain evidence="1">Arlian Lab</strain>
        <tissue evidence="1">Whole body</tissue>
    </source>
</reference>
<gene>
    <name evidence="1" type="ORF">BLA29_009121</name>
</gene>
<dbReference type="Proteomes" id="UP000194236">
    <property type="component" value="Unassembled WGS sequence"/>
</dbReference>
<evidence type="ECO:0000313" key="1">
    <source>
        <dbReference type="EMBL" id="OTF82269.1"/>
    </source>
</evidence>
<accession>A0A1Y3BMS4</accession>
<keyword evidence="2" id="KW-1185">Reference proteome</keyword>
<organism evidence="1 2">
    <name type="scientific">Euroglyphus maynei</name>
    <name type="common">Mayne's house dust mite</name>
    <dbReference type="NCBI Taxonomy" id="6958"/>
    <lineage>
        <taxon>Eukaryota</taxon>
        <taxon>Metazoa</taxon>
        <taxon>Ecdysozoa</taxon>
        <taxon>Arthropoda</taxon>
        <taxon>Chelicerata</taxon>
        <taxon>Arachnida</taxon>
        <taxon>Acari</taxon>
        <taxon>Acariformes</taxon>
        <taxon>Sarcoptiformes</taxon>
        <taxon>Astigmata</taxon>
        <taxon>Psoroptidia</taxon>
        <taxon>Analgoidea</taxon>
        <taxon>Pyroglyphidae</taxon>
        <taxon>Pyroglyphinae</taxon>
        <taxon>Euroglyphus</taxon>
    </lineage>
</organism>
<sequence length="57" mass="6618">MKKCQPTIPTEQLERQSNVKQYANAVTKLYDNNSVDKTETPETLDEYKKSVLQILFP</sequence>
<proteinExistence type="predicted"/>